<dbReference type="EMBL" id="JAUQYP010000001">
    <property type="protein sequence ID" value="MDO8105863.1"/>
    <property type="molecule type" value="Genomic_DNA"/>
</dbReference>
<reference evidence="2 3" key="1">
    <citation type="submission" date="2023-07" db="EMBL/GenBank/DDBJ databases">
        <title>Description of novel actinomycetes strains, isolated from tidal flat sediment.</title>
        <authorList>
            <person name="Lu C."/>
        </authorList>
    </citation>
    <scope>NUCLEOTIDE SEQUENCE [LARGE SCALE GENOMIC DNA]</scope>
    <source>
        <strain evidence="2 3">SYSU T00b441</strain>
    </source>
</reference>
<feature type="domain" description="Neprosin PEP catalytic" evidence="1">
    <location>
        <begin position="165"/>
        <end position="416"/>
    </location>
</feature>
<organism evidence="2 3">
    <name type="scientific">Actinotalea lenta</name>
    <dbReference type="NCBI Taxonomy" id="3064654"/>
    <lineage>
        <taxon>Bacteria</taxon>
        <taxon>Bacillati</taxon>
        <taxon>Actinomycetota</taxon>
        <taxon>Actinomycetes</taxon>
        <taxon>Micrococcales</taxon>
        <taxon>Cellulomonadaceae</taxon>
        <taxon>Actinotalea</taxon>
    </lineage>
</organism>
<proteinExistence type="predicted"/>
<evidence type="ECO:0000313" key="2">
    <source>
        <dbReference type="EMBL" id="MDO8105863.1"/>
    </source>
</evidence>
<protein>
    <submittedName>
        <fullName evidence="2">Neprosin family prolyl endopeptidase</fullName>
    </submittedName>
</protein>
<name>A0ABT9D733_9CELL</name>
<comment type="caution">
    <text evidence="2">The sequence shown here is derived from an EMBL/GenBank/DDBJ whole genome shotgun (WGS) entry which is preliminary data.</text>
</comment>
<accession>A0ABT9D733</accession>
<dbReference type="InterPro" id="IPR004314">
    <property type="entry name" value="Neprosin"/>
</dbReference>
<keyword evidence="3" id="KW-1185">Reference proteome</keyword>
<dbReference type="PROSITE" id="PS52045">
    <property type="entry name" value="NEPROSIN_PEP_CD"/>
    <property type="match status" value="1"/>
</dbReference>
<sequence>MAEPLGILPLRSFRDTVDKEQFTAARRDPRARVVSKQSFDEMKSHLLELYGDLDAEHSFEDPAGAEVDCVPIESQPSLRGTDGTIAVAPDLGPVLRGEPPQVPAQQAPRAPVNFHRRDRHGNEVYVPSGTIPIRRVRLADMARFATLSDFMRKSAGPSPVPPSAPDPDTGKNHRYAYTHQTVDNIGGHSSLAVYAPTITSDQVFSLAQHWYSGGTGNAHQTLEVGWQVYPAKYGHANPVLFLYWTADNYQSTGAYNLDSAGFVQTNSAWTIGGALSPVSTKGGQQFEMEHAAYLFGGNWWVYAGGTSSSDALGYYPTSLYSGGQMASKATEITYGGETVTSAVGWPAMGSGEFASAGWQQAAYQRNLYYYPTGGGAQWAGLTAEQPSPACYTLQLGAAAAPWGVYFFYGGSGGGNC</sequence>
<dbReference type="InterPro" id="IPR053168">
    <property type="entry name" value="Glutamic_endopeptidase"/>
</dbReference>
<gene>
    <name evidence="2" type="ORF">Q6348_01470</name>
</gene>
<dbReference type="RefSeq" id="WP_304599564.1">
    <property type="nucleotide sequence ID" value="NZ_JAUQYP010000001.1"/>
</dbReference>
<dbReference type="Gene3D" id="3.90.1320.10">
    <property type="entry name" value="Outer-capsid protein sigma 3, large lobe"/>
    <property type="match status" value="1"/>
</dbReference>
<dbReference type="Proteomes" id="UP001232536">
    <property type="component" value="Unassembled WGS sequence"/>
</dbReference>
<dbReference type="Pfam" id="PF03080">
    <property type="entry name" value="Neprosin"/>
    <property type="match status" value="1"/>
</dbReference>
<dbReference type="PANTHER" id="PTHR31589:SF216">
    <property type="entry name" value="NEPROSIN ACTIVATION PEPTIDE DOMAIN-CONTAINING PROTEIN"/>
    <property type="match status" value="1"/>
</dbReference>
<evidence type="ECO:0000259" key="1">
    <source>
        <dbReference type="PROSITE" id="PS52045"/>
    </source>
</evidence>
<dbReference type="PANTHER" id="PTHR31589">
    <property type="entry name" value="PROTEIN, PUTATIVE (DUF239)-RELATED-RELATED"/>
    <property type="match status" value="1"/>
</dbReference>
<evidence type="ECO:0000313" key="3">
    <source>
        <dbReference type="Proteomes" id="UP001232536"/>
    </source>
</evidence>